<dbReference type="InterPro" id="IPR019639">
    <property type="entry name" value="DUF2505"/>
</dbReference>
<evidence type="ECO:0000313" key="2">
    <source>
        <dbReference type="Proteomes" id="UP000621454"/>
    </source>
</evidence>
<dbReference type="AlphaFoldDB" id="A0A916SZK1"/>
<comment type="caution">
    <text evidence="1">The sequence shown here is derived from an EMBL/GenBank/DDBJ whole genome shotgun (WGS) entry which is preliminary data.</text>
</comment>
<organism evidence="1 2">
    <name type="scientific">Gordonia jinhuaensis</name>
    <dbReference type="NCBI Taxonomy" id="1517702"/>
    <lineage>
        <taxon>Bacteria</taxon>
        <taxon>Bacillati</taxon>
        <taxon>Actinomycetota</taxon>
        <taxon>Actinomycetes</taxon>
        <taxon>Mycobacteriales</taxon>
        <taxon>Gordoniaceae</taxon>
        <taxon>Gordonia</taxon>
    </lineage>
</organism>
<dbReference type="EMBL" id="BMGC01000003">
    <property type="protein sequence ID" value="GGB20864.1"/>
    <property type="molecule type" value="Genomic_DNA"/>
</dbReference>
<dbReference type="Proteomes" id="UP000621454">
    <property type="component" value="Unassembled WGS sequence"/>
</dbReference>
<dbReference type="Pfam" id="PF10698">
    <property type="entry name" value="DUF2505"/>
    <property type="match status" value="1"/>
</dbReference>
<reference evidence="1" key="1">
    <citation type="journal article" date="2014" name="Int. J. Syst. Evol. Microbiol.">
        <title>Complete genome sequence of Corynebacterium casei LMG S-19264T (=DSM 44701T), isolated from a smear-ripened cheese.</title>
        <authorList>
            <consortium name="US DOE Joint Genome Institute (JGI-PGF)"/>
            <person name="Walter F."/>
            <person name="Albersmeier A."/>
            <person name="Kalinowski J."/>
            <person name="Ruckert C."/>
        </authorList>
    </citation>
    <scope>NUCLEOTIDE SEQUENCE</scope>
    <source>
        <strain evidence="1">CGMCC 1.12827</strain>
    </source>
</reference>
<evidence type="ECO:0008006" key="3">
    <source>
        <dbReference type="Google" id="ProtNLM"/>
    </source>
</evidence>
<evidence type="ECO:0000313" key="1">
    <source>
        <dbReference type="EMBL" id="GGB20864.1"/>
    </source>
</evidence>
<accession>A0A916SZK1</accession>
<gene>
    <name evidence="1" type="ORF">GCM10011489_06230</name>
</gene>
<protein>
    <recommendedName>
        <fullName evidence="3">DUF2505 domain-containing protein</fullName>
    </recommendedName>
</protein>
<keyword evidence="2" id="KW-1185">Reference proteome</keyword>
<proteinExistence type="predicted"/>
<name>A0A916SZK1_9ACTN</name>
<reference evidence="1" key="2">
    <citation type="submission" date="2020-09" db="EMBL/GenBank/DDBJ databases">
        <authorList>
            <person name="Sun Q."/>
            <person name="Zhou Y."/>
        </authorList>
    </citation>
    <scope>NUCLEOTIDE SEQUENCE</scope>
    <source>
        <strain evidence="1">CGMCC 1.12827</strain>
    </source>
</reference>
<sequence>MPIADYWRVLRTSSYWTDLAAGMPTPTSVEEVDIDDGIVDVTLVHTIPEANLPSVVTKIRPGDLLITRTISWRNAVGSLDGEFTATVQGAPASAEGTATVHNSGEGSVEELSGKASVGIPFLGSKIEAMIVENLDELFDSEARVTDEWYTEHRSELAG</sequence>